<feature type="transmembrane region" description="Helical" evidence="1">
    <location>
        <begin position="20"/>
        <end position="39"/>
    </location>
</feature>
<protein>
    <submittedName>
        <fullName evidence="2">Uncharacterized protein</fullName>
    </submittedName>
</protein>
<sequence>MIPTEREHSECDRSIRIHVVSPLIIAALTGGVAAVTTTLEP</sequence>
<evidence type="ECO:0000313" key="3">
    <source>
        <dbReference type="Proteomes" id="UP000584931"/>
    </source>
</evidence>
<dbReference type="Proteomes" id="UP000584931">
    <property type="component" value="Unassembled WGS sequence"/>
</dbReference>
<comment type="caution">
    <text evidence="2">The sequence shown here is derived from an EMBL/GenBank/DDBJ whole genome shotgun (WGS) entry which is preliminary data.</text>
</comment>
<dbReference type="AlphaFoldDB" id="A0A7Z0BJI9"/>
<organism evidence="2 3">
    <name type="scientific">Nocardiopsis sinuspersici</name>
    <dbReference type="NCBI Taxonomy" id="501010"/>
    <lineage>
        <taxon>Bacteria</taxon>
        <taxon>Bacillati</taxon>
        <taxon>Actinomycetota</taxon>
        <taxon>Actinomycetes</taxon>
        <taxon>Streptosporangiales</taxon>
        <taxon>Nocardiopsidaceae</taxon>
        <taxon>Nocardiopsis</taxon>
    </lineage>
</organism>
<keyword evidence="1" id="KW-1133">Transmembrane helix</keyword>
<reference evidence="2 3" key="1">
    <citation type="submission" date="2020-07" db="EMBL/GenBank/DDBJ databases">
        <title>Sequencing the genomes of 1000 actinobacteria strains.</title>
        <authorList>
            <person name="Klenk H.-P."/>
        </authorList>
    </citation>
    <scope>NUCLEOTIDE SEQUENCE [LARGE SCALE GENOMIC DNA]</scope>
    <source>
        <strain evidence="2 3">DSM 45278</strain>
    </source>
</reference>
<keyword evidence="1" id="KW-0472">Membrane</keyword>
<evidence type="ECO:0000313" key="2">
    <source>
        <dbReference type="EMBL" id="NYH52140.1"/>
    </source>
</evidence>
<keyword evidence="1" id="KW-0812">Transmembrane</keyword>
<gene>
    <name evidence="2" type="ORF">HNR06_001729</name>
</gene>
<evidence type="ECO:0000256" key="1">
    <source>
        <dbReference type="SAM" id="Phobius"/>
    </source>
</evidence>
<accession>A0A7Z0BJI9</accession>
<proteinExistence type="predicted"/>
<dbReference type="EMBL" id="JACCHL010000001">
    <property type="protein sequence ID" value="NYH52140.1"/>
    <property type="molecule type" value="Genomic_DNA"/>
</dbReference>
<name>A0A7Z0BJI9_9ACTN</name>